<dbReference type="EMBL" id="CZPT02002003">
    <property type="protein sequence ID" value="SCU73130.1"/>
    <property type="molecule type" value="Genomic_DNA"/>
</dbReference>
<comment type="subcellular location">
    <subcellularLocation>
        <location evidence="1 7">Endoplasmic reticulum membrane</location>
        <topology evidence="1 7">Multi-pass membrane protein</topology>
    </subcellularLocation>
</comment>
<evidence type="ECO:0000256" key="2">
    <source>
        <dbReference type="ARBA" id="ARBA00008917"/>
    </source>
</evidence>
<feature type="region of interest" description="Disordered" evidence="8">
    <location>
        <begin position="232"/>
        <end position="253"/>
    </location>
</feature>
<accession>A0A1G4IKK9</accession>
<dbReference type="PANTHER" id="PTHR11009">
    <property type="entry name" value="DER1-LIKE PROTEIN, DERLIN"/>
    <property type="match status" value="1"/>
</dbReference>
<protein>
    <recommendedName>
        <fullName evidence="7">Derlin</fullName>
    </recommendedName>
</protein>
<gene>
    <name evidence="9" type="ORF">TEOVI_000463000</name>
</gene>
<dbReference type="GO" id="GO:0006950">
    <property type="term" value="P:response to stress"/>
    <property type="evidence" value="ECO:0007669"/>
    <property type="project" value="UniProtKB-ARBA"/>
</dbReference>
<evidence type="ECO:0000256" key="8">
    <source>
        <dbReference type="SAM" id="MobiDB-lite"/>
    </source>
</evidence>
<evidence type="ECO:0000256" key="3">
    <source>
        <dbReference type="ARBA" id="ARBA00022692"/>
    </source>
</evidence>
<comment type="caution">
    <text evidence="9">The sequence shown here is derived from an EMBL/GenBank/DDBJ whole genome shotgun (WGS) entry which is preliminary data.</text>
</comment>
<keyword evidence="5 7" id="KW-1133">Transmembrane helix</keyword>
<dbReference type="Proteomes" id="UP000195570">
    <property type="component" value="Unassembled WGS sequence"/>
</dbReference>
<dbReference type="InterPro" id="IPR007599">
    <property type="entry name" value="DER1"/>
</dbReference>
<reference evidence="9" key="1">
    <citation type="submission" date="2016-09" db="EMBL/GenBank/DDBJ databases">
        <authorList>
            <person name="Hebert L."/>
            <person name="Moumen B."/>
        </authorList>
    </citation>
    <scope>NUCLEOTIDE SEQUENCE [LARGE SCALE GENOMIC DNA]</scope>
    <source>
        <strain evidence="9">OVI</strain>
    </source>
</reference>
<dbReference type="GO" id="GO:0005789">
    <property type="term" value="C:endoplasmic reticulum membrane"/>
    <property type="evidence" value="ECO:0007669"/>
    <property type="project" value="UniProtKB-SubCell"/>
</dbReference>
<keyword evidence="6 7" id="KW-0472">Membrane</keyword>
<evidence type="ECO:0000256" key="5">
    <source>
        <dbReference type="ARBA" id="ARBA00022989"/>
    </source>
</evidence>
<name>A0A1G4IKK9_TRYEQ</name>
<dbReference type="Pfam" id="PF04511">
    <property type="entry name" value="DER1"/>
    <property type="match status" value="1"/>
</dbReference>
<dbReference type="SUPFAM" id="SSF144091">
    <property type="entry name" value="Rhomboid-like"/>
    <property type="match status" value="1"/>
</dbReference>
<feature type="transmembrane region" description="Helical" evidence="7">
    <location>
        <begin position="20"/>
        <end position="40"/>
    </location>
</feature>
<evidence type="ECO:0000313" key="9">
    <source>
        <dbReference type="EMBL" id="SCU73130.1"/>
    </source>
</evidence>
<evidence type="ECO:0000313" key="10">
    <source>
        <dbReference type="Proteomes" id="UP000195570"/>
    </source>
</evidence>
<proteinExistence type="inferred from homology"/>
<dbReference type="RefSeq" id="XP_067083534.1">
    <property type="nucleotide sequence ID" value="XM_067227433.1"/>
</dbReference>
<dbReference type="AlphaFoldDB" id="A0A1G4IKK9"/>
<feature type="transmembrane region" description="Helical" evidence="7">
    <location>
        <begin position="52"/>
        <end position="77"/>
    </location>
</feature>
<keyword evidence="10" id="KW-1185">Reference proteome</keyword>
<evidence type="ECO:0000256" key="4">
    <source>
        <dbReference type="ARBA" id="ARBA00022824"/>
    </source>
</evidence>
<keyword evidence="3 7" id="KW-0812">Transmembrane</keyword>
<dbReference type="VEuPathDB" id="TriTrypDB:TEOVI_000463000"/>
<comment type="caution">
    <text evidence="7">Lacks conserved residue(s) required for the propagation of feature annotation.</text>
</comment>
<dbReference type="GeneID" id="92378570"/>
<feature type="transmembrane region" description="Helical" evidence="7">
    <location>
        <begin position="97"/>
        <end position="130"/>
    </location>
</feature>
<evidence type="ECO:0000256" key="6">
    <source>
        <dbReference type="ARBA" id="ARBA00023136"/>
    </source>
</evidence>
<sequence>MAQSFDDWLQSLNPVTKGVFAAAVLLTAAISMHIAPYTYFTLDTSAIMGLQLWRPFTAALFFGKFSFPWLIAMAMFVSYLKYNEEYDYQGKTADFAWMIILVVIGLTAGGLLLGLPVVSGALLMALCWVFCKRHPQLRMKLYSFEFDAKTFPWVLALFHFILGQNILEDALGIVVGHLFFFLNDLIPLKHGTNPIATPSWFVRLTGLENGGVRFGGVHAGGQAFAARFARQPPPAAAGGRPHHWGPGHRLGTT</sequence>
<organism evidence="9 10">
    <name type="scientific">Trypanosoma equiperdum</name>
    <dbReference type="NCBI Taxonomy" id="5694"/>
    <lineage>
        <taxon>Eukaryota</taxon>
        <taxon>Discoba</taxon>
        <taxon>Euglenozoa</taxon>
        <taxon>Kinetoplastea</taxon>
        <taxon>Metakinetoplastina</taxon>
        <taxon>Trypanosomatida</taxon>
        <taxon>Trypanosomatidae</taxon>
        <taxon>Trypanosoma</taxon>
    </lineage>
</organism>
<comment type="function">
    <text evidence="7">May be involved in the degradation of misfolded endoplasmic reticulum (ER) luminal proteins.</text>
</comment>
<evidence type="ECO:0000256" key="1">
    <source>
        <dbReference type="ARBA" id="ARBA00004477"/>
    </source>
</evidence>
<dbReference type="InterPro" id="IPR035952">
    <property type="entry name" value="Rhomboid-like_sf"/>
</dbReference>
<evidence type="ECO:0000256" key="7">
    <source>
        <dbReference type="RuleBase" id="RU363059"/>
    </source>
</evidence>
<comment type="similarity">
    <text evidence="2 7">Belongs to the derlin family.</text>
</comment>
<keyword evidence="4 7" id="KW-0256">Endoplasmic reticulum</keyword>